<reference evidence="7" key="1">
    <citation type="journal article" date="2018" name="Front. Microbiol.">
        <title>Genome-Based Analysis Reveals the Taxonomy and Diversity of the Family Idiomarinaceae.</title>
        <authorList>
            <person name="Liu Y."/>
            <person name="Lai Q."/>
            <person name="Shao Z."/>
        </authorList>
    </citation>
    <scope>NUCLEOTIDE SEQUENCE [LARGE SCALE GENOMIC DNA]</scope>
    <source>
        <strain evidence="7">R22</strain>
    </source>
</reference>
<feature type="domain" description="Tyr recombinase" evidence="5">
    <location>
        <begin position="227"/>
        <end position="407"/>
    </location>
</feature>
<dbReference type="PANTHER" id="PTHR30629">
    <property type="entry name" value="PROPHAGE INTEGRASE"/>
    <property type="match status" value="1"/>
</dbReference>
<dbReference type="AlphaFoldDB" id="A0A432YYA2"/>
<gene>
    <name evidence="6" type="ORF">CWI78_09045</name>
</gene>
<keyword evidence="4" id="KW-0233">DNA recombination</keyword>
<proteinExistence type="inferred from homology"/>
<dbReference type="InterPro" id="IPR002104">
    <property type="entry name" value="Integrase_catalytic"/>
</dbReference>
<dbReference type="InterPro" id="IPR010998">
    <property type="entry name" value="Integrase_recombinase_N"/>
</dbReference>
<dbReference type="InterPro" id="IPR050808">
    <property type="entry name" value="Phage_Integrase"/>
</dbReference>
<dbReference type="SUPFAM" id="SSF56349">
    <property type="entry name" value="DNA breaking-rejoining enzymes"/>
    <property type="match status" value="1"/>
</dbReference>
<dbReference type="InterPro" id="IPR025166">
    <property type="entry name" value="Integrase_DNA_bind_dom"/>
</dbReference>
<keyword evidence="2" id="KW-0229">DNA integration</keyword>
<evidence type="ECO:0000256" key="2">
    <source>
        <dbReference type="ARBA" id="ARBA00022908"/>
    </source>
</evidence>
<dbReference type="InterPro" id="IPR013762">
    <property type="entry name" value="Integrase-like_cat_sf"/>
</dbReference>
<keyword evidence="7" id="KW-1185">Reference proteome</keyword>
<evidence type="ECO:0000313" key="6">
    <source>
        <dbReference type="EMBL" id="RUO68355.1"/>
    </source>
</evidence>
<organism evidence="6 7">
    <name type="scientific">Idiomarina ramblicola</name>
    <dbReference type="NCBI Taxonomy" id="263724"/>
    <lineage>
        <taxon>Bacteria</taxon>
        <taxon>Pseudomonadati</taxon>
        <taxon>Pseudomonadota</taxon>
        <taxon>Gammaproteobacteria</taxon>
        <taxon>Alteromonadales</taxon>
        <taxon>Idiomarinaceae</taxon>
        <taxon>Idiomarina</taxon>
    </lineage>
</organism>
<dbReference type="EMBL" id="PIQC01000006">
    <property type="protein sequence ID" value="RUO68355.1"/>
    <property type="molecule type" value="Genomic_DNA"/>
</dbReference>
<dbReference type="Gene3D" id="1.10.443.10">
    <property type="entry name" value="Intergrase catalytic core"/>
    <property type="match status" value="1"/>
</dbReference>
<protein>
    <submittedName>
        <fullName evidence="6">Integrase</fullName>
    </submittedName>
</protein>
<dbReference type="InterPro" id="IPR011010">
    <property type="entry name" value="DNA_brk_join_enz"/>
</dbReference>
<accession>A0A432YYA2</accession>
<name>A0A432YYA2_9GAMM</name>
<dbReference type="Proteomes" id="UP000288058">
    <property type="component" value="Unassembled WGS sequence"/>
</dbReference>
<dbReference type="GO" id="GO:0015074">
    <property type="term" value="P:DNA integration"/>
    <property type="evidence" value="ECO:0007669"/>
    <property type="project" value="UniProtKB-KW"/>
</dbReference>
<sequence>MAIKAKITTSSIKKLKPSDKRLTDTEIRGFHARIHASGNIHYYLYYKTHGREGNFKIGSHGQLTPSEAREIAKVKSGELARGIDIQKSRLDERQETERQRANQLCKYLVEHYKPWLEARNAKTADRIIQTIQSGFADFLKTPLSEITARKVEQWRNQKVKAQMGKATVNHYVNSLKGAMSRAVEWDLIPSHDLKKVKTLKVESTRLRYLSPDEEESLLSTLRERDERLKTARDQANEFRRVRNYPTQPDLREQEYSDHLEPIVLLAMNTGMRRGEIFQLKWSNIDFYSKTLTVEAGNAKSGKSRIIPLNDTAFYVLENWKPISQSQYVFHGKDKEPLTDIKKGFLKVLEEADIEEFRFHDLRHHFASKLVMRGVDLNTVRELLGHADIKMTLRYAHLAPEHKARAVSLL</sequence>
<evidence type="ECO:0000256" key="3">
    <source>
        <dbReference type="ARBA" id="ARBA00023125"/>
    </source>
</evidence>
<evidence type="ECO:0000256" key="4">
    <source>
        <dbReference type="ARBA" id="ARBA00023172"/>
    </source>
</evidence>
<dbReference type="Pfam" id="PF00589">
    <property type="entry name" value="Phage_integrase"/>
    <property type="match status" value="1"/>
</dbReference>
<dbReference type="CDD" id="cd00796">
    <property type="entry name" value="INT_Rci_Hp1_C"/>
    <property type="match status" value="1"/>
</dbReference>
<dbReference type="PROSITE" id="PS51898">
    <property type="entry name" value="TYR_RECOMBINASE"/>
    <property type="match status" value="1"/>
</dbReference>
<evidence type="ECO:0000313" key="7">
    <source>
        <dbReference type="Proteomes" id="UP000288058"/>
    </source>
</evidence>
<evidence type="ECO:0000259" key="5">
    <source>
        <dbReference type="PROSITE" id="PS51898"/>
    </source>
</evidence>
<dbReference type="GO" id="GO:0006310">
    <property type="term" value="P:DNA recombination"/>
    <property type="evidence" value="ECO:0007669"/>
    <property type="project" value="UniProtKB-KW"/>
</dbReference>
<dbReference type="PANTHER" id="PTHR30629:SF2">
    <property type="entry name" value="PROPHAGE INTEGRASE INTS-RELATED"/>
    <property type="match status" value="1"/>
</dbReference>
<comment type="caution">
    <text evidence="6">The sequence shown here is derived from an EMBL/GenBank/DDBJ whole genome shotgun (WGS) entry which is preliminary data.</text>
</comment>
<dbReference type="GO" id="GO:0003677">
    <property type="term" value="F:DNA binding"/>
    <property type="evidence" value="ECO:0007669"/>
    <property type="project" value="UniProtKB-KW"/>
</dbReference>
<dbReference type="Gene3D" id="3.30.160.390">
    <property type="entry name" value="Integrase, DNA-binding domain"/>
    <property type="match status" value="1"/>
</dbReference>
<dbReference type="Pfam" id="PF13356">
    <property type="entry name" value="Arm-DNA-bind_3"/>
    <property type="match status" value="1"/>
</dbReference>
<comment type="similarity">
    <text evidence="1">Belongs to the 'phage' integrase family.</text>
</comment>
<dbReference type="RefSeq" id="WP_126782364.1">
    <property type="nucleotide sequence ID" value="NZ_PIQC01000006.1"/>
</dbReference>
<dbReference type="InterPro" id="IPR038488">
    <property type="entry name" value="Integrase_DNA-bd_sf"/>
</dbReference>
<dbReference type="OrthoDB" id="5391994at2"/>
<evidence type="ECO:0000256" key="1">
    <source>
        <dbReference type="ARBA" id="ARBA00008857"/>
    </source>
</evidence>
<dbReference type="Gene3D" id="1.10.150.130">
    <property type="match status" value="1"/>
</dbReference>
<keyword evidence="3" id="KW-0238">DNA-binding</keyword>